<dbReference type="CDD" id="cd00077">
    <property type="entry name" value="HDc"/>
    <property type="match status" value="1"/>
</dbReference>
<proteinExistence type="predicted"/>
<dbReference type="PANTHER" id="PTHR11373:SF41">
    <property type="entry name" value="METAL-DEPENDENT PHOSPHOHYDROLASE"/>
    <property type="match status" value="1"/>
</dbReference>
<dbReference type="GO" id="GO:0006203">
    <property type="term" value="P:dGTP catabolic process"/>
    <property type="evidence" value="ECO:0007669"/>
    <property type="project" value="TreeGrafter"/>
</dbReference>
<evidence type="ECO:0000259" key="1">
    <source>
        <dbReference type="PROSITE" id="PS51831"/>
    </source>
</evidence>
<dbReference type="SMART" id="SM00471">
    <property type="entry name" value="HDc"/>
    <property type="match status" value="1"/>
</dbReference>
<dbReference type="OrthoDB" id="9814017at2"/>
<organism evidence="2 3">
    <name type="scientific">Oceanobacillus limi</name>
    <dbReference type="NCBI Taxonomy" id="930131"/>
    <lineage>
        <taxon>Bacteria</taxon>
        <taxon>Bacillati</taxon>
        <taxon>Bacillota</taxon>
        <taxon>Bacilli</taxon>
        <taxon>Bacillales</taxon>
        <taxon>Bacillaceae</taxon>
        <taxon>Oceanobacillus</taxon>
    </lineage>
</organism>
<gene>
    <name evidence="2" type="ORF">SAMN05216389_106240</name>
</gene>
<dbReference type="Proteomes" id="UP000198618">
    <property type="component" value="Unassembled WGS sequence"/>
</dbReference>
<evidence type="ECO:0000313" key="3">
    <source>
        <dbReference type="Proteomes" id="UP000198618"/>
    </source>
</evidence>
<dbReference type="AlphaFoldDB" id="A0A1I0CHH0"/>
<dbReference type="InterPro" id="IPR003607">
    <property type="entry name" value="HD/PDEase_dom"/>
</dbReference>
<protein>
    <recommendedName>
        <fullName evidence="1">HD domain-containing protein</fullName>
    </recommendedName>
</protein>
<dbReference type="PROSITE" id="PS51831">
    <property type="entry name" value="HD"/>
    <property type="match status" value="1"/>
</dbReference>
<reference evidence="2 3" key="1">
    <citation type="submission" date="2016-10" db="EMBL/GenBank/DDBJ databases">
        <authorList>
            <person name="de Groot N.N."/>
        </authorList>
    </citation>
    <scope>NUCLEOTIDE SEQUENCE [LARGE SCALE GENOMIC DNA]</scope>
    <source>
        <strain evidence="2 3">IBRC-M 10780</strain>
    </source>
</reference>
<feature type="domain" description="HD" evidence="1">
    <location>
        <begin position="49"/>
        <end position="151"/>
    </location>
</feature>
<dbReference type="SUPFAM" id="SSF109604">
    <property type="entry name" value="HD-domain/PDEase-like"/>
    <property type="match status" value="1"/>
</dbReference>
<keyword evidence="3" id="KW-1185">Reference proteome</keyword>
<dbReference type="EMBL" id="FOHE01000006">
    <property type="protein sequence ID" value="SET19034.1"/>
    <property type="molecule type" value="Genomic_DNA"/>
</dbReference>
<dbReference type="InterPro" id="IPR050135">
    <property type="entry name" value="dGTPase-like"/>
</dbReference>
<dbReference type="InterPro" id="IPR006674">
    <property type="entry name" value="HD_domain"/>
</dbReference>
<dbReference type="GO" id="GO:0008832">
    <property type="term" value="F:dGTPase activity"/>
    <property type="evidence" value="ECO:0007669"/>
    <property type="project" value="TreeGrafter"/>
</dbReference>
<sequence length="325" mass="37685">MVIDDPIYGKFRVDGVLEELVLSKPVQRLKGVHQGGASYLVNEKWNVTRFEHSIGVMLLIRMLGGSLEEQIAGLLHDVSHTAFSHVVDFVFDHTNEDYHEKIFQKVITTTEIPIILQGYGYHYQDILLDESQWTILEQKAPELCADRVDYTLRDMYHYGQVSLHEVQEFLEDLHVRNGRMYLSSKKSAEWFVGTYYKEVIDFFMDPLNIYGYDMLAKVLKRSINKKIISLEDFLDEDEAVIKKIQSSGDKEINQLLEKIHYDVVVEEEDENYDLHRKTKVRLIDPSILEGNEFIPASHFSGLIREMGEKAYKKAVMGVFVKVISN</sequence>
<name>A0A1I0CHH0_9BACI</name>
<evidence type="ECO:0000313" key="2">
    <source>
        <dbReference type="EMBL" id="SET19034.1"/>
    </source>
</evidence>
<accession>A0A1I0CHH0</accession>
<dbReference type="FunFam" id="1.10.3210.10:FF:000026">
    <property type="entry name" value="Metal-dependent phosphohydrolase"/>
    <property type="match status" value="1"/>
</dbReference>
<dbReference type="RefSeq" id="WP_090868978.1">
    <property type="nucleotide sequence ID" value="NZ_FOHE01000006.1"/>
</dbReference>
<dbReference type="PANTHER" id="PTHR11373">
    <property type="entry name" value="DEOXYNUCLEOSIDE TRIPHOSPHATE TRIPHOSPHOHYDROLASE"/>
    <property type="match status" value="1"/>
</dbReference>
<dbReference type="Gene3D" id="1.10.3210.10">
    <property type="entry name" value="Hypothetical protein af1432"/>
    <property type="match status" value="1"/>
</dbReference>
<dbReference type="Pfam" id="PF01966">
    <property type="entry name" value="HD"/>
    <property type="match status" value="1"/>
</dbReference>
<dbReference type="STRING" id="930131.SAMN05216389_106240"/>